<dbReference type="OrthoDB" id="9915808at2"/>
<protein>
    <submittedName>
        <fullName evidence="1">Uncharacterized protein</fullName>
    </submittedName>
</protein>
<proteinExistence type="predicted"/>
<dbReference type="AlphaFoldDB" id="A0A2U2HN65"/>
<evidence type="ECO:0000313" key="1">
    <source>
        <dbReference type="EMBL" id="PWF48950.1"/>
    </source>
</evidence>
<comment type="caution">
    <text evidence="1">The sequence shown here is derived from an EMBL/GenBank/DDBJ whole genome shotgun (WGS) entry which is preliminary data.</text>
</comment>
<dbReference type="RefSeq" id="WP_106757037.1">
    <property type="nucleotide sequence ID" value="NZ_PXWF02000121.1"/>
</dbReference>
<dbReference type="EMBL" id="PXWF02000121">
    <property type="protein sequence ID" value="PWF48950.1"/>
    <property type="molecule type" value="Genomic_DNA"/>
</dbReference>
<organism evidence="1 2">
    <name type="scientific">Massilia glaciei</name>
    <dbReference type="NCBI Taxonomy" id="1524097"/>
    <lineage>
        <taxon>Bacteria</taxon>
        <taxon>Pseudomonadati</taxon>
        <taxon>Pseudomonadota</taxon>
        <taxon>Betaproteobacteria</taxon>
        <taxon>Burkholderiales</taxon>
        <taxon>Oxalobacteraceae</taxon>
        <taxon>Telluria group</taxon>
        <taxon>Massilia</taxon>
    </lineage>
</organism>
<name>A0A2U2HN65_9BURK</name>
<reference evidence="1 2" key="1">
    <citation type="submission" date="2018-04" db="EMBL/GenBank/DDBJ databases">
        <title>Massilia violaceinigra sp. nov., a novel purple-pigmented bacterium isolated from Tianshan glacier, Xinjiang, China.</title>
        <authorList>
            <person name="Wang H."/>
        </authorList>
    </citation>
    <scope>NUCLEOTIDE SEQUENCE [LARGE SCALE GENOMIC DNA]</scope>
    <source>
        <strain evidence="1 2">B448-2</strain>
    </source>
</reference>
<gene>
    <name evidence="1" type="ORF">C7C56_008660</name>
</gene>
<keyword evidence="2" id="KW-1185">Reference proteome</keyword>
<evidence type="ECO:0000313" key="2">
    <source>
        <dbReference type="Proteomes" id="UP000241421"/>
    </source>
</evidence>
<dbReference type="Proteomes" id="UP000241421">
    <property type="component" value="Unassembled WGS sequence"/>
</dbReference>
<sequence length="70" mass="7799">MTDKLLHEMLYCQTFLACESHGCRAHFEFDELANEPMEEWARRAASEAAQQGWKTGHTGLVKCPACAAVA</sequence>
<accession>A0A2U2HN65</accession>